<reference evidence="1" key="3">
    <citation type="submission" date="2025-09" db="UniProtKB">
        <authorList>
            <consortium name="Ensembl"/>
        </authorList>
    </citation>
    <scope>IDENTIFICATION</scope>
</reference>
<name>H2Z9S3_CIOSA</name>
<dbReference type="HOGENOM" id="CLU_3407975_0_0_1"/>
<dbReference type="InParanoid" id="H2Z9S3"/>
<reference evidence="1" key="2">
    <citation type="submission" date="2025-08" db="UniProtKB">
        <authorList>
            <consortium name="Ensembl"/>
        </authorList>
    </citation>
    <scope>IDENTIFICATION</scope>
</reference>
<organism evidence="1 2">
    <name type="scientific">Ciona savignyi</name>
    <name type="common">Pacific transparent sea squirt</name>
    <dbReference type="NCBI Taxonomy" id="51511"/>
    <lineage>
        <taxon>Eukaryota</taxon>
        <taxon>Metazoa</taxon>
        <taxon>Chordata</taxon>
        <taxon>Tunicata</taxon>
        <taxon>Ascidiacea</taxon>
        <taxon>Phlebobranchia</taxon>
        <taxon>Cionidae</taxon>
        <taxon>Ciona</taxon>
    </lineage>
</organism>
<accession>H2Z9S3</accession>
<reference evidence="2" key="1">
    <citation type="submission" date="2003-08" db="EMBL/GenBank/DDBJ databases">
        <authorList>
            <person name="Birren B."/>
            <person name="Nusbaum C."/>
            <person name="Abebe A."/>
            <person name="Abouelleil A."/>
            <person name="Adekoya E."/>
            <person name="Ait-zahra M."/>
            <person name="Allen N."/>
            <person name="Allen T."/>
            <person name="An P."/>
            <person name="Anderson M."/>
            <person name="Anderson S."/>
            <person name="Arachchi H."/>
            <person name="Armbruster J."/>
            <person name="Bachantsang P."/>
            <person name="Baldwin J."/>
            <person name="Barry A."/>
            <person name="Bayul T."/>
            <person name="Blitshsteyn B."/>
            <person name="Bloom T."/>
            <person name="Blye J."/>
            <person name="Boguslavskiy L."/>
            <person name="Borowsky M."/>
            <person name="Boukhgalter B."/>
            <person name="Brunache A."/>
            <person name="Butler J."/>
            <person name="Calixte N."/>
            <person name="Calvo S."/>
            <person name="Camarata J."/>
            <person name="Campo K."/>
            <person name="Chang J."/>
            <person name="Cheshatsang Y."/>
            <person name="Citroen M."/>
            <person name="Collymore A."/>
            <person name="Considine T."/>
            <person name="Cook A."/>
            <person name="Cooke P."/>
            <person name="Corum B."/>
            <person name="Cuomo C."/>
            <person name="David R."/>
            <person name="Dawoe T."/>
            <person name="Degray S."/>
            <person name="Dodge S."/>
            <person name="Dooley K."/>
            <person name="Dorje P."/>
            <person name="Dorjee K."/>
            <person name="Dorris L."/>
            <person name="Duffey N."/>
            <person name="Dupes A."/>
            <person name="Elkins T."/>
            <person name="Engels R."/>
            <person name="Erickson J."/>
            <person name="Farina A."/>
            <person name="Faro S."/>
            <person name="Ferreira P."/>
            <person name="Fischer H."/>
            <person name="Fitzgerald M."/>
            <person name="Foley K."/>
            <person name="Gage D."/>
            <person name="Galagan J."/>
            <person name="Gearin G."/>
            <person name="Gnerre S."/>
            <person name="Gnirke A."/>
            <person name="Goyette A."/>
            <person name="Graham J."/>
            <person name="Grandbois E."/>
            <person name="Gyaltsen K."/>
            <person name="Hafez N."/>
            <person name="Hagopian D."/>
            <person name="Hagos B."/>
            <person name="Hall J."/>
            <person name="Hatcher B."/>
            <person name="Heller A."/>
            <person name="Higgins H."/>
            <person name="Honan T."/>
            <person name="Horn A."/>
            <person name="Houde N."/>
            <person name="Hughes L."/>
            <person name="Hulme W."/>
            <person name="Husby E."/>
            <person name="Iliev I."/>
            <person name="Jaffe D."/>
            <person name="Jones C."/>
            <person name="Kamal M."/>
            <person name="Kamat A."/>
            <person name="Kamvysselis M."/>
            <person name="Karlsson E."/>
            <person name="Kells C."/>
            <person name="Kieu A."/>
            <person name="Kisner P."/>
            <person name="Kodira C."/>
            <person name="Kulbokas E."/>
            <person name="Labutti K."/>
            <person name="Lama D."/>
            <person name="Landers T."/>
            <person name="Leger J."/>
            <person name="Levine S."/>
            <person name="Lewis D."/>
            <person name="Lewis T."/>
            <person name="Lindblad-toh K."/>
            <person name="Liu X."/>
            <person name="Lokyitsang T."/>
            <person name="Lokyitsang Y."/>
            <person name="Lucien O."/>
            <person name="Lui A."/>
            <person name="Ma L.J."/>
            <person name="Mabbitt R."/>
            <person name="Macdonald J."/>
            <person name="Maclean C."/>
            <person name="Major J."/>
            <person name="Manning J."/>
            <person name="Marabella R."/>
            <person name="Maru K."/>
            <person name="Matthews C."/>
            <person name="Mauceli E."/>
            <person name="Mccarthy M."/>
            <person name="Mcdonough S."/>
            <person name="Mcghee T."/>
            <person name="Meldrim J."/>
            <person name="Meneus L."/>
            <person name="Mesirov J."/>
            <person name="Mihalev A."/>
            <person name="Mihova T."/>
            <person name="Mikkelsen T."/>
            <person name="Mlenga V."/>
            <person name="Moru K."/>
            <person name="Mozes J."/>
            <person name="Mulrain L."/>
            <person name="Munson G."/>
            <person name="Naylor J."/>
            <person name="Newes C."/>
            <person name="Nguyen C."/>
            <person name="Nguyen N."/>
            <person name="Nguyen T."/>
            <person name="Nicol R."/>
            <person name="Nielsen C."/>
            <person name="Nizzari M."/>
            <person name="Norbu C."/>
            <person name="Norbu N."/>
            <person name="O'donnell P."/>
            <person name="Okoawo O."/>
            <person name="O'leary S."/>
            <person name="Omotosho B."/>
            <person name="O'neill K."/>
            <person name="Osman S."/>
            <person name="Parker S."/>
            <person name="Perrin D."/>
            <person name="Phunkhang P."/>
            <person name="Piqani B."/>
            <person name="Purcell S."/>
            <person name="Rachupka T."/>
            <person name="Ramasamy U."/>
            <person name="Rameau R."/>
            <person name="Ray V."/>
            <person name="Raymond C."/>
            <person name="Retta R."/>
            <person name="Richardson S."/>
            <person name="Rise C."/>
            <person name="Rodriguez J."/>
            <person name="Rogers J."/>
            <person name="Rogov P."/>
            <person name="Rutman M."/>
            <person name="Schupbach R."/>
            <person name="Seaman C."/>
            <person name="Settipalli S."/>
            <person name="Sharpe T."/>
            <person name="Sheridan J."/>
            <person name="Sherpa N."/>
            <person name="Shi J."/>
            <person name="Smirnov S."/>
            <person name="Smith C."/>
            <person name="Sougnez C."/>
            <person name="Spencer B."/>
            <person name="Stalker J."/>
            <person name="Stange-thomann N."/>
            <person name="Stavropoulos S."/>
            <person name="Stetson K."/>
            <person name="Stone C."/>
            <person name="Stone S."/>
            <person name="Stubbs M."/>
            <person name="Talamas J."/>
            <person name="Tchuinga P."/>
            <person name="Tenzing P."/>
            <person name="Tesfaye S."/>
            <person name="Theodore J."/>
            <person name="Thoulutsang Y."/>
            <person name="Topham K."/>
            <person name="Towey S."/>
            <person name="Tsamla T."/>
            <person name="Tsomo N."/>
            <person name="Vallee D."/>
            <person name="Vassiliev H."/>
            <person name="Venkataraman V."/>
            <person name="Vinson J."/>
            <person name="Vo A."/>
            <person name="Wade C."/>
            <person name="Wang S."/>
            <person name="Wangchuk T."/>
            <person name="Wangdi T."/>
            <person name="Whittaker C."/>
            <person name="Wilkinson J."/>
            <person name="Wu Y."/>
            <person name="Wyman D."/>
            <person name="Yadav S."/>
            <person name="Yang S."/>
            <person name="Yang X."/>
            <person name="Yeager S."/>
            <person name="Yee E."/>
            <person name="Young G."/>
            <person name="Zainoun J."/>
            <person name="Zembeck L."/>
            <person name="Zimmer A."/>
            <person name="Zody M."/>
            <person name="Lander E."/>
        </authorList>
    </citation>
    <scope>NUCLEOTIDE SEQUENCE [LARGE SCALE GENOMIC DNA]</scope>
</reference>
<dbReference type="Ensembl" id="ENSCSAVT00000014503.1">
    <property type="protein sequence ID" value="ENSCSAVP00000014338.1"/>
    <property type="gene ID" value="ENSCSAVG00000008395.1"/>
</dbReference>
<dbReference type="Proteomes" id="UP000007875">
    <property type="component" value="Unassembled WGS sequence"/>
</dbReference>
<evidence type="ECO:0000313" key="2">
    <source>
        <dbReference type="Proteomes" id="UP000007875"/>
    </source>
</evidence>
<evidence type="ECO:0000313" key="1">
    <source>
        <dbReference type="Ensembl" id="ENSCSAVP00000014338.1"/>
    </source>
</evidence>
<keyword evidence="2" id="KW-1185">Reference proteome</keyword>
<dbReference type="AlphaFoldDB" id="H2Z9S3"/>
<proteinExistence type="predicted"/>
<protein>
    <submittedName>
        <fullName evidence="1">Uncharacterized protein</fullName>
    </submittedName>
</protein>
<sequence>MWVVEGKRSLNLVRPATRALFEGTVEYPLL</sequence>